<evidence type="ECO:0000256" key="1">
    <source>
        <dbReference type="SAM" id="Phobius"/>
    </source>
</evidence>
<evidence type="ECO:0000313" key="3">
    <source>
        <dbReference type="Proteomes" id="UP001155241"/>
    </source>
</evidence>
<comment type="caution">
    <text evidence="2">The sequence shown here is derived from an EMBL/GenBank/DDBJ whole genome shotgun (WGS) entry which is preliminary data.</text>
</comment>
<dbReference type="Proteomes" id="UP001155241">
    <property type="component" value="Unassembled WGS sequence"/>
</dbReference>
<keyword evidence="1" id="KW-0472">Membrane</keyword>
<gene>
    <name evidence="2" type="ORF">NG895_24615</name>
</gene>
<accession>A0A9X2FF70</accession>
<dbReference type="GO" id="GO:0016989">
    <property type="term" value="F:sigma factor antagonist activity"/>
    <property type="evidence" value="ECO:0007669"/>
    <property type="project" value="TreeGrafter"/>
</dbReference>
<dbReference type="RefSeq" id="WP_252855206.1">
    <property type="nucleotide sequence ID" value="NZ_JAMXLR010000089.1"/>
</dbReference>
<proteinExistence type="predicted"/>
<organism evidence="2 3">
    <name type="scientific">Aeoliella straminimaris</name>
    <dbReference type="NCBI Taxonomy" id="2954799"/>
    <lineage>
        <taxon>Bacteria</taxon>
        <taxon>Pseudomonadati</taxon>
        <taxon>Planctomycetota</taxon>
        <taxon>Planctomycetia</taxon>
        <taxon>Pirellulales</taxon>
        <taxon>Lacipirellulaceae</taxon>
        <taxon>Aeoliella</taxon>
    </lineage>
</organism>
<keyword evidence="1" id="KW-0812">Transmembrane</keyword>
<keyword evidence="3" id="KW-1185">Reference proteome</keyword>
<evidence type="ECO:0000313" key="2">
    <source>
        <dbReference type="EMBL" id="MCO6047093.1"/>
    </source>
</evidence>
<dbReference type="InterPro" id="IPR012373">
    <property type="entry name" value="Ferrdict_sens_TM"/>
</dbReference>
<dbReference type="Gene3D" id="2.60.120.1440">
    <property type="match status" value="1"/>
</dbReference>
<dbReference type="EMBL" id="JAMXLR010000089">
    <property type="protein sequence ID" value="MCO6047093.1"/>
    <property type="molecule type" value="Genomic_DNA"/>
</dbReference>
<keyword evidence="1" id="KW-1133">Transmembrane helix</keyword>
<reference evidence="2" key="1">
    <citation type="submission" date="2022-06" db="EMBL/GenBank/DDBJ databases">
        <title>Aeoliella straminimaris, a novel planctomycete from sediments.</title>
        <authorList>
            <person name="Vitorino I.R."/>
            <person name="Lage O.M."/>
        </authorList>
    </citation>
    <scope>NUCLEOTIDE SEQUENCE</scope>
    <source>
        <strain evidence="2">ICT_H6.2</strain>
    </source>
</reference>
<name>A0A9X2FF70_9BACT</name>
<dbReference type="AlphaFoldDB" id="A0A9X2FF70"/>
<sequence length="594" mass="64760">MAVDRPLTISEVRTVKSLVHDVCDDAATDAQKEQLRQYLDCSEEARKIYVRMMYVAVGMHSWSQQANEANRHALDQPVDSCQSLALQLAKDEVTRMIVRNTRAESSATQFARRKPWLSLAVAIAACLLVAVGVIALRQGQGNLTATSHDKILPPRSDQYQPPITVVATEYIAQVVDATDDVRWVGDSAPFDFGLRVGTGERIAVESGLLRLQYFTGATIILHGPASFTPTGPSSGHLAAGKLTGRVSGSEMTSFRLTTPSADVIDLGTEFGVAVSDTAATDVCVFDGEVEVNPSVASRRTASPIRLTMGMSLRMSADGVPDLTSRVDNQQFLRTLPERTVSSMPPNEISLVDAIIGGVGLSHRLYGALDPNSGKVDEEPLRKSRMADELGFRFAVYNEFVDGVFIPHRRDMPTRIDSYGNTVDFPANLSRTESAIWARRPVPNWSHAVLERSGDEEEQWGLGATRNVCERLAECRLGLVGMHANVGISFDAHTIQSVEGRAVRAFRCTLANVDASCGTVLNGRGGRGSIVDVHVFVDGVERCTVPRLDWYQGDQQIEIELGTHSRIVTVAVTDSDLQLDHDEVVMIDPVLVMSE</sequence>
<dbReference type="PANTHER" id="PTHR30273">
    <property type="entry name" value="PERIPLASMIC SIGNAL SENSOR AND SIGMA FACTOR ACTIVATOR FECR-RELATED"/>
    <property type="match status" value="1"/>
</dbReference>
<feature type="transmembrane region" description="Helical" evidence="1">
    <location>
        <begin position="116"/>
        <end position="136"/>
    </location>
</feature>
<dbReference type="PANTHER" id="PTHR30273:SF2">
    <property type="entry name" value="PROTEIN FECR"/>
    <property type="match status" value="1"/>
</dbReference>
<protein>
    <submittedName>
        <fullName evidence="2">FecR family protein</fullName>
    </submittedName>
</protein>